<evidence type="ECO:0000313" key="3">
    <source>
        <dbReference type="Proteomes" id="UP000297910"/>
    </source>
</evidence>
<evidence type="ECO:0000256" key="1">
    <source>
        <dbReference type="SAM" id="SignalP"/>
    </source>
</evidence>
<proteinExistence type="predicted"/>
<evidence type="ECO:0000313" key="2">
    <source>
        <dbReference type="EMBL" id="TGO21954.1"/>
    </source>
</evidence>
<keyword evidence="1" id="KW-0732">Signal</keyword>
<organism evidence="2 3">
    <name type="scientific">Botrytis paeoniae</name>
    <dbReference type="NCBI Taxonomy" id="278948"/>
    <lineage>
        <taxon>Eukaryota</taxon>
        <taxon>Fungi</taxon>
        <taxon>Dikarya</taxon>
        <taxon>Ascomycota</taxon>
        <taxon>Pezizomycotina</taxon>
        <taxon>Leotiomycetes</taxon>
        <taxon>Helotiales</taxon>
        <taxon>Sclerotiniaceae</taxon>
        <taxon>Botrytis</taxon>
    </lineage>
</organism>
<name>A0A4Z1FAY2_9HELO</name>
<dbReference type="AlphaFoldDB" id="A0A4Z1FAY2"/>
<feature type="chain" id="PRO_5021318542" description="Fungal N-terminal domain-containing protein" evidence="1">
    <location>
        <begin position="25"/>
        <end position="836"/>
    </location>
</feature>
<gene>
    <name evidence="2" type="ORF">BPAE_0191g00030</name>
</gene>
<protein>
    <recommendedName>
        <fullName evidence="4">Fungal N-terminal domain-containing protein</fullName>
    </recommendedName>
</protein>
<feature type="signal peptide" evidence="1">
    <location>
        <begin position="1"/>
        <end position="24"/>
    </location>
</feature>
<keyword evidence="3" id="KW-1185">Reference proteome</keyword>
<comment type="caution">
    <text evidence="2">The sequence shown here is derived from an EMBL/GenBank/DDBJ whole genome shotgun (WGS) entry which is preliminary data.</text>
</comment>
<dbReference type="EMBL" id="PQXI01000190">
    <property type="protein sequence ID" value="TGO21954.1"/>
    <property type="molecule type" value="Genomic_DNA"/>
</dbReference>
<dbReference type="Proteomes" id="UP000297910">
    <property type="component" value="Unassembled WGS sequence"/>
</dbReference>
<accession>A0A4Z1FAY2</accession>
<reference evidence="2 3" key="1">
    <citation type="submission" date="2017-12" db="EMBL/GenBank/DDBJ databases">
        <title>Comparative genomics of Botrytis spp.</title>
        <authorList>
            <person name="Valero-Jimenez C.A."/>
            <person name="Tapia P."/>
            <person name="Veloso J."/>
            <person name="Silva-Moreno E."/>
            <person name="Staats M."/>
            <person name="Valdes J.H."/>
            <person name="Van Kan J.A.L."/>
        </authorList>
    </citation>
    <scope>NUCLEOTIDE SEQUENCE [LARGE SCALE GENOMIC DNA]</scope>
    <source>
        <strain evidence="2 3">Bp0003</strain>
    </source>
</reference>
<sequence>MAETIGFGASVIAFIGLAGQLVQGCEYLRRTIDGIKEADGDVRELRSEVNSFELIIDSFRNVLQDLETSGVQLTASGRMHAVRSVLNTAHEAVQNLIKFIATNKFSGRKRDKLKFVFLRETCAKHVFRINKVKHDIAITQANIILHLENQKLSHDQVIKRDLNSLALNLGDSSKIVSTIPARLDEVHLAACNTKEAVSVLKSDLFTKINDLCNAVNAISTSKFTASATIVSEAAGHVHEAVQNASTANEFIETLKATSEGLRLLPMGMPAFVKSIFREVLLGFHLETKHNRDFGGIESIQKFKPILGTGPRREVVQQRILEKKYSRAIGIVTVQSIITTFNESDTNAVNIRSLTVTQTNVDLFPNPELLQLGIYYSIVEQGFAISSFTPEPALRVYNIIDSNAPIVNACISGNLAEVRELFINGHASPYDRLWAERSLLELTLRQIIEGFKYRSIPPQRGIEGLLSVFEELVHHGLDPGVPRIKEDRADQSPLMTIATLSPTSKSDIESLLHVARIIIKNSTHAPLQEHGLENLDWQVQIDGFQRPVYDLLKTQESWPLAWPSADEVWSWYYTRLTRCIKKATDHECNISQSCPGIFNYLQDDVHLKQIMNELNLDEKILLFQDLVVSIKGSDANTQFHRAIWAAFLGYFEDSGVDFDNPSSSFTSIPPVHLFRIPYNQKVYRDVVSEALVDYGFDEDSVVDFIEADHYFSLVVQLHFLGSIPSYSGVSWQFSSEPVGKWTERLYFEDLAKKQRVSNYRPSTTRVQDDEGQFFNESSVVSDSAYSEDDFFDEYCLSNEEREKNGPPEFWEDKDMFLELLFFSDRSPILSSTSTTVM</sequence>
<evidence type="ECO:0008006" key="4">
    <source>
        <dbReference type="Google" id="ProtNLM"/>
    </source>
</evidence>